<dbReference type="GO" id="GO:0006281">
    <property type="term" value="P:DNA repair"/>
    <property type="evidence" value="ECO:0007669"/>
    <property type="project" value="TreeGrafter"/>
</dbReference>
<dbReference type="STRING" id="667015.Bacsa_1305"/>
<name>F0R770_PHOSB</name>
<dbReference type="GO" id="GO:0006310">
    <property type="term" value="P:DNA recombination"/>
    <property type="evidence" value="ECO:0007669"/>
    <property type="project" value="TreeGrafter"/>
</dbReference>
<evidence type="ECO:0000313" key="11">
    <source>
        <dbReference type="Proteomes" id="UP000007486"/>
    </source>
</evidence>
<dbReference type="Proteomes" id="UP000007486">
    <property type="component" value="Chromosome"/>
</dbReference>
<dbReference type="EC" id="5.6.2.4" evidence="7"/>
<accession>F0R770</accession>
<keyword evidence="4" id="KW-0238">DNA-binding</keyword>
<dbReference type="Pfam" id="PF00271">
    <property type="entry name" value="Helicase_C"/>
    <property type="match status" value="1"/>
</dbReference>
<organism evidence="10 11">
    <name type="scientific">Phocaeicola salanitronis (strain DSM 18170 / JCM 13657 / CCUG 60908 / BL78)</name>
    <name type="common">Bacteroides salanitronis</name>
    <dbReference type="NCBI Taxonomy" id="667015"/>
    <lineage>
        <taxon>Bacteria</taxon>
        <taxon>Pseudomonadati</taxon>
        <taxon>Bacteroidota</taxon>
        <taxon>Bacteroidia</taxon>
        <taxon>Bacteroidales</taxon>
        <taxon>Bacteroidaceae</taxon>
        <taxon>Phocaeicola</taxon>
    </lineage>
</organism>
<dbReference type="SMART" id="SM00487">
    <property type="entry name" value="DEXDc"/>
    <property type="match status" value="1"/>
</dbReference>
<dbReference type="PROSITE" id="PS51192">
    <property type="entry name" value="HELICASE_ATP_BIND_1"/>
    <property type="match status" value="1"/>
</dbReference>
<evidence type="ECO:0000256" key="2">
    <source>
        <dbReference type="ARBA" id="ARBA00022741"/>
    </source>
</evidence>
<evidence type="ECO:0000256" key="1">
    <source>
        <dbReference type="ARBA" id="ARBA00005446"/>
    </source>
</evidence>
<comment type="catalytic activity">
    <reaction evidence="6">
        <text>Couples ATP hydrolysis with the unwinding of duplex DNA by translocating in the 3'-5' direction.</text>
        <dbReference type="EC" id="5.6.2.4"/>
    </reaction>
</comment>
<dbReference type="GO" id="GO:0009378">
    <property type="term" value="F:four-way junction helicase activity"/>
    <property type="evidence" value="ECO:0007669"/>
    <property type="project" value="TreeGrafter"/>
</dbReference>
<dbReference type="KEGG" id="bsa:Bacsa_1305"/>
<dbReference type="PANTHER" id="PTHR13710:SF105">
    <property type="entry name" value="ATP-DEPENDENT DNA HELICASE Q1"/>
    <property type="match status" value="1"/>
</dbReference>
<evidence type="ECO:0000256" key="4">
    <source>
        <dbReference type="ARBA" id="ARBA00023125"/>
    </source>
</evidence>
<evidence type="ECO:0000259" key="9">
    <source>
        <dbReference type="PROSITE" id="PS51194"/>
    </source>
</evidence>
<comment type="similarity">
    <text evidence="1">Belongs to the helicase family. RecQ subfamily.</text>
</comment>
<dbReference type="Pfam" id="PF00270">
    <property type="entry name" value="DEAD"/>
    <property type="match status" value="1"/>
</dbReference>
<dbReference type="CDD" id="cd17920">
    <property type="entry name" value="DEXHc_RecQ"/>
    <property type="match status" value="1"/>
</dbReference>
<keyword evidence="10" id="KW-0378">Hydrolase</keyword>
<dbReference type="GO" id="GO:0043138">
    <property type="term" value="F:3'-5' DNA helicase activity"/>
    <property type="evidence" value="ECO:0007669"/>
    <property type="project" value="UniProtKB-EC"/>
</dbReference>
<evidence type="ECO:0000259" key="8">
    <source>
        <dbReference type="PROSITE" id="PS51192"/>
    </source>
</evidence>
<sequence>MKRIEQFEVNDGRWTIIYQDKSEKVIDSQFIPIQYEYIGESMTLKPLNEFPNEYSPIAWWNFKYGLCPIRINNKWGFVDSKLSIVIQPIFDFVGYTRSQKCACWRPEEFIHHVEWVHGICSVTIGNEQKMINERGQFLSQYEISIRNIKNLTVDNIIKIAQENLSPEINIRPWAYIDSKGRTLEHGTAVLETEEQCNAYLAAYGNMHYKKLQYTFNHNDNKNNIPYSEFKNGLEIYDWGCGQGIGTVALIEKLRQLNLVSSIKKVTLEEPSEIARSRAVLHIKLALDNDNIEIVEIPYYLPSDYGDNNNSIQKIDVKQPVAIHIFSNILDIGSVSLKGVSKLITSSGTKHFVFCIGPANLNESRINAFTNYFKNEDIHIITDFRETDFGRHPNGKAYGCLIKNFSYTLSNAESVLHKYIYYAPIQVFAAYCDNINDYRINDAVFEILAPFDMTVHKNILPVFALVSNLISRGCPTFASYKVQSALNSYDAENRKKAFQAIARIQKTLIEALISNRLNLSVQKWEILIIEDDTDIAKLALDDFYELYHHLISMTTDYSEKALPAFKLYDSKIANPEDEYDIIIDISIKKYCTQEKEMFSKYKAKNECYFVVRSSHEIYEDRFFYTTERIKYKPFVERNSRGIYIIDKEQTQHLRYFLNLIFRKEDFRPGQLPILSRALQLKSVIGLLPTGGGKSLTYQLAAMLQPAITVVVDPLKGLMKDQYDGLLHTGIDGISYINSDLSATEKREREQKLTGSQVQIMFLSPERLSIYRFREVLRSMRESNAYFAYGVIDEVHCVSEWGHDFRLAYLHLGRNLYNYVLPKEVKSEDNHISLFGLTATASFDVLADVERELSGRNSYSLEDDATVRYENTNRLELQYYVANIDATNANNVWDVGNIKEERLLQVIDDATNKINEIQHDDCIKKIKQHFIERENIIDSNKISEIKNADINVSVENRWYLFRNTDKAGIVFCPRKSENTNLSVPSARSALKKQGVTFLSTYKGGDDTSCQDDFLNGKTNMMVATKAFGMGIDKSNVRLIFHLNFPGSLESFVQEAGRAGRDRKMSLATILYSAKKFDVQNVRTRLFEKFSADYTINKFFYDSNFLGEDFEIYVMDLLMKQLPVKISNEEFYNIQSPTVANTQGIIRFLQSYPKGSVLTYYVYYGISSQQLNSYNSQLRSKNFPIFKTNIPDRRYPYGETLFRDAVQKAIYRMCVIGLIDDFTEDYGKKEFRITTICRDETDYYDFLKLYYRKYYSEERVAAMIEDVKKDAQTEGTIMACLKHLTSFVYRSIAEKRARGILDMEQFCNMAITSDKDWKDTNEDLKDFIYYYFNSKYAREGFVTYDSSINKEIPFSLKDDTNHDIHTEDEITSFELVKKYMRVVDKEIVNSDSQKDNIKHLQGAVRLIRRAAPEMNPVLNFLNIFCILFLEEEENEMLEEELYNDYKAVMDLYLAAGKRNLLNEYTELLIQHSAIYETDREYIEKIQNAIQLEEHLNSLKEITNKYLNYDRRKN</sequence>
<keyword evidence="5" id="KW-0413">Isomerase</keyword>
<dbReference type="PANTHER" id="PTHR13710">
    <property type="entry name" value="DNA HELICASE RECQ FAMILY MEMBER"/>
    <property type="match status" value="1"/>
</dbReference>
<dbReference type="eggNOG" id="COG0514">
    <property type="taxonomic scope" value="Bacteria"/>
</dbReference>
<keyword evidence="11" id="KW-1185">Reference proteome</keyword>
<evidence type="ECO:0000256" key="5">
    <source>
        <dbReference type="ARBA" id="ARBA00023235"/>
    </source>
</evidence>
<dbReference type="GO" id="GO:0005524">
    <property type="term" value="F:ATP binding"/>
    <property type="evidence" value="ECO:0007669"/>
    <property type="project" value="UniProtKB-KW"/>
</dbReference>
<evidence type="ECO:0000256" key="7">
    <source>
        <dbReference type="ARBA" id="ARBA00034808"/>
    </source>
</evidence>
<evidence type="ECO:0000256" key="6">
    <source>
        <dbReference type="ARBA" id="ARBA00034617"/>
    </source>
</evidence>
<dbReference type="GO" id="GO:0003677">
    <property type="term" value="F:DNA binding"/>
    <property type="evidence" value="ECO:0007669"/>
    <property type="project" value="UniProtKB-KW"/>
</dbReference>
<dbReference type="GO" id="GO:0005694">
    <property type="term" value="C:chromosome"/>
    <property type="evidence" value="ECO:0007669"/>
    <property type="project" value="TreeGrafter"/>
</dbReference>
<dbReference type="InterPro" id="IPR011545">
    <property type="entry name" value="DEAD/DEAH_box_helicase_dom"/>
</dbReference>
<dbReference type="GO" id="GO:0005737">
    <property type="term" value="C:cytoplasm"/>
    <property type="evidence" value="ECO:0007669"/>
    <property type="project" value="TreeGrafter"/>
</dbReference>
<dbReference type="HOGENOM" id="CLU_003814_1_0_10"/>
<feature type="domain" description="Helicase C-terminal" evidence="9">
    <location>
        <begin position="951"/>
        <end position="1115"/>
    </location>
</feature>
<dbReference type="PROSITE" id="PS51194">
    <property type="entry name" value="HELICASE_CTER"/>
    <property type="match status" value="1"/>
</dbReference>
<dbReference type="InterPro" id="IPR027417">
    <property type="entry name" value="P-loop_NTPase"/>
</dbReference>
<dbReference type="InterPro" id="IPR001650">
    <property type="entry name" value="Helicase_C-like"/>
</dbReference>
<keyword evidence="3" id="KW-0067">ATP-binding</keyword>
<protein>
    <recommendedName>
        <fullName evidence="7">DNA 3'-5' helicase</fullName>
        <ecNumber evidence="7">5.6.2.4</ecNumber>
    </recommendedName>
</protein>
<dbReference type="Gene3D" id="3.40.50.300">
    <property type="entry name" value="P-loop containing nucleotide triphosphate hydrolases"/>
    <property type="match status" value="2"/>
</dbReference>
<feature type="domain" description="Helicase ATP-binding" evidence="8">
    <location>
        <begin position="673"/>
        <end position="857"/>
    </location>
</feature>
<keyword evidence="2" id="KW-0547">Nucleotide-binding</keyword>
<dbReference type="InterPro" id="IPR014001">
    <property type="entry name" value="Helicase_ATP-bd"/>
</dbReference>
<gene>
    <name evidence="10" type="ordered locus">Bacsa_1305</name>
</gene>
<reference evidence="10 11" key="1">
    <citation type="journal article" date="2011" name="Stand. Genomic Sci.">
        <title>Complete genome sequence of Bacteroides salanitronis type strain (BL78).</title>
        <authorList>
            <person name="Gronow S."/>
            <person name="Held B."/>
            <person name="Lucas S."/>
            <person name="Lapidus A."/>
            <person name="Del Rio T.G."/>
            <person name="Nolan M."/>
            <person name="Tice H."/>
            <person name="Deshpande S."/>
            <person name="Cheng J.F."/>
            <person name="Pitluck S."/>
            <person name="Liolios K."/>
            <person name="Pagani I."/>
            <person name="Ivanova N."/>
            <person name="Mavromatis K."/>
            <person name="Pati A."/>
            <person name="Tapia R."/>
            <person name="Han C."/>
            <person name="Goodwin L."/>
            <person name="Chen A."/>
            <person name="Palaniappan K."/>
            <person name="Land M."/>
            <person name="Hauser L."/>
            <person name="Chang Y.J."/>
            <person name="Jeffries C.D."/>
            <person name="Brambilla E.M."/>
            <person name="Rohde M."/>
            <person name="Goker M."/>
            <person name="Detter J.C."/>
            <person name="Woyke T."/>
            <person name="Bristow J."/>
            <person name="Markowitz V."/>
            <person name="Hugenholtz P."/>
            <person name="Kyrpides N.C."/>
            <person name="Klenk H.P."/>
            <person name="Eisen J.A."/>
        </authorList>
    </citation>
    <scope>NUCLEOTIDE SEQUENCE [LARGE SCALE GENOMIC DNA]</scope>
    <source>
        <strain evidence="10 11">DSM 18170</strain>
    </source>
</reference>
<evidence type="ECO:0000256" key="3">
    <source>
        <dbReference type="ARBA" id="ARBA00022840"/>
    </source>
</evidence>
<keyword evidence="10" id="KW-0347">Helicase</keyword>
<evidence type="ECO:0000313" key="10">
    <source>
        <dbReference type="EMBL" id="ADY35877.1"/>
    </source>
</evidence>
<dbReference type="EMBL" id="CP002530">
    <property type="protein sequence ID" value="ADY35877.1"/>
    <property type="molecule type" value="Genomic_DNA"/>
</dbReference>
<dbReference type="SMART" id="SM00490">
    <property type="entry name" value="HELICc"/>
    <property type="match status" value="1"/>
</dbReference>
<dbReference type="SUPFAM" id="SSF52540">
    <property type="entry name" value="P-loop containing nucleoside triphosphate hydrolases"/>
    <property type="match status" value="1"/>
</dbReference>
<dbReference type="RefSeq" id="WP_013617312.1">
    <property type="nucleotide sequence ID" value="NC_015164.1"/>
</dbReference>
<proteinExistence type="inferred from homology"/>